<evidence type="ECO:0000313" key="4">
    <source>
        <dbReference type="Proteomes" id="UP000619265"/>
    </source>
</evidence>
<dbReference type="Gramene" id="Jr04_12470_p1">
    <property type="protein sequence ID" value="cds.Jr04_12470_p1"/>
    <property type="gene ID" value="Jr04_12470"/>
</dbReference>
<dbReference type="PANTHER" id="PTHR37610">
    <property type="entry name" value="CCHC-TYPE DOMAIN-CONTAINING PROTEIN"/>
    <property type="match status" value="1"/>
</dbReference>
<reference evidence="3" key="2">
    <citation type="submission" date="2020-03" db="EMBL/GenBank/DDBJ databases">
        <title>Walnut 2.0.</title>
        <authorList>
            <person name="Marrano A."/>
            <person name="Britton M."/>
            <person name="Zimin A.V."/>
            <person name="Zaini P.A."/>
            <person name="Workman R."/>
            <person name="Puiu D."/>
            <person name="Bianco L."/>
            <person name="Allen B.J."/>
            <person name="Troggio M."/>
            <person name="Leslie C.A."/>
            <person name="Timp W."/>
            <person name="Dendekar A."/>
            <person name="Salzberg S.L."/>
            <person name="Neale D.B."/>
        </authorList>
    </citation>
    <scope>NUCLEOTIDE SEQUENCE</scope>
    <source>
        <tissue evidence="3">Leaves</tissue>
    </source>
</reference>
<dbReference type="Pfam" id="PF14244">
    <property type="entry name" value="Retrotran_gag_3"/>
    <property type="match status" value="1"/>
</dbReference>
<feature type="domain" description="Retrotransposon Copia-like N-terminal" evidence="2">
    <location>
        <begin position="17"/>
        <end position="64"/>
    </location>
</feature>
<evidence type="ECO:0008006" key="5">
    <source>
        <dbReference type="Google" id="ProtNLM"/>
    </source>
</evidence>
<comment type="caution">
    <text evidence="3">The sequence shown here is derived from an EMBL/GenBank/DDBJ whole genome shotgun (WGS) entry which is preliminary data.</text>
</comment>
<evidence type="ECO:0000259" key="2">
    <source>
        <dbReference type="Pfam" id="PF14244"/>
    </source>
</evidence>
<dbReference type="InterPro" id="IPR029472">
    <property type="entry name" value="Copia-like_N"/>
</dbReference>
<feature type="domain" description="GAG-pre-integrase" evidence="1">
    <location>
        <begin position="122"/>
        <end position="179"/>
    </location>
</feature>
<proteinExistence type="predicted"/>
<dbReference type="InterPro" id="IPR025724">
    <property type="entry name" value="GAG-pre-integrase_dom"/>
</dbReference>
<dbReference type="EMBL" id="LIHL02000004">
    <property type="protein sequence ID" value="KAF5472624.1"/>
    <property type="molecule type" value="Genomic_DNA"/>
</dbReference>
<reference evidence="3" key="1">
    <citation type="submission" date="2015-10" db="EMBL/GenBank/DDBJ databases">
        <authorList>
            <person name="Martinez-Garcia P.J."/>
            <person name="Crepeau M.W."/>
            <person name="Puiu D."/>
            <person name="Gonzalez-Ibeas D."/>
            <person name="Whalen J."/>
            <person name="Stevens K."/>
            <person name="Paul R."/>
            <person name="Butterfield T."/>
            <person name="Britton M."/>
            <person name="Reagan R."/>
            <person name="Chakraborty S."/>
            <person name="Walawage S.L."/>
            <person name="Vasquez-Gross H.A."/>
            <person name="Cardeno C."/>
            <person name="Famula R."/>
            <person name="Pratt K."/>
            <person name="Kuruganti S."/>
            <person name="Aradhya M.K."/>
            <person name="Leslie C.A."/>
            <person name="Dandekar A.M."/>
            <person name="Salzberg S.L."/>
            <person name="Wegrzyn J.L."/>
            <person name="Langley C.H."/>
            <person name="Neale D.B."/>
        </authorList>
    </citation>
    <scope>NUCLEOTIDE SEQUENCE</scope>
    <source>
        <tissue evidence="3">Leaves</tissue>
    </source>
</reference>
<gene>
    <name evidence="3" type="ORF">F2P56_009326</name>
</gene>
<evidence type="ECO:0000313" key="3">
    <source>
        <dbReference type="EMBL" id="KAF5472624.1"/>
    </source>
</evidence>
<dbReference type="Pfam" id="PF13976">
    <property type="entry name" value="gag_pre-integrs"/>
    <property type="match status" value="1"/>
</dbReference>
<organism evidence="3 4">
    <name type="scientific">Juglans regia</name>
    <name type="common">English walnut</name>
    <dbReference type="NCBI Taxonomy" id="51240"/>
    <lineage>
        <taxon>Eukaryota</taxon>
        <taxon>Viridiplantae</taxon>
        <taxon>Streptophyta</taxon>
        <taxon>Embryophyta</taxon>
        <taxon>Tracheophyta</taxon>
        <taxon>Spermatophyta</taxon>
        <taxon>Magnoliopsida</taxon>
        <taxon>eudicotyledons</taxon>
        <taxon>Gunneridae</taxon>
        <taxon>Pentapetalae</taxon>
        <taxon>rosids</taxon>
        <taxon>fabids</taxon>
        <taxon>Fagales</taxon>
        <taxon>Juglandaceae</taxon>
        <taxon>Juglans</taxon>
    </lineage>
</organism>
<sequence>MAPKSSMEKTSSPFFLHPRDSTGTVLVTQSLNGDNYHSWCRSMHMALSVKNKLGFVDGSILKPSDLANTTLPSWLYCNNMDLNQWKLIGEGRYKGGLYFLQQSGSSTSDLLQTHSLPVIASNLAKQLFVCSKSSKHALFELWHNRLGHPSVSRMKFLHKLVPNMLDTNSPCLVCPLAKQKKIAISS</sequence>
<dbReference type="PANTHER" id="PTHR37610:SF97">
    <property type="entry name" value="RETROTRANSPOSON GAG DOMAIN-CONTAINING PROTEIN"/>
    <property type="match status" value="1"/>
</dbReference>
<name>A0A833XX08_JUGRE</name>
<protein>
    <recommendedName>
        <fullName evidence="5">Retrotransposon Copia-like N-terminal domain-containing protein</fullName>
    </recommendedName>
</protein>
<accession>A0A833XX08</accession>
<dbReference type="AlphaFoldDB" id="A0A833XX08"/>
<evidence type="ECO:0000259" key="1">
    <source>
        <dbReference type="Pfam" id="PF13976"/>
    </source>
</evidence>
<dbReference type="Proteomes" id="UP000619265">
    <property type="component" value="Unassembled WGS sequence"/>
</dbReference>